<dbReference type="GO" id="GO:0010181">
    <property type="term" value="F:FMN binding"/>
    <property type="evidence" value="ECO:0007669"/>
    <property type="project" value="InterPro"/>
</dbReference>
<proteinExistence type="predicted"/>
<dbReference type="EMBL" id="VYQF01000011">
    <property type="protein sequence ID" value="KAA9035656.1"/>
    <property type="molecule type" value="Genomic_DNA"/>
</dbReference>
<dbReference type="SUPFAM" id="SSF52218">
    <property type="entry name" value="Flavoproteins"/>
    <property type="match status" value="1"/>
</dbReference>
<reference evidence="3 4" key="1">
    <citation type="submission" date="2019-09" db="EMBL/GenBank/DDBJ databases">
        <title>Draft genome sequence of Ginsengibacter sp. BR5-29.</title>
        <authorList>
            <person name="Im W.-T."/>
        </authorList>
    </citation>
    <scope>NUCLEOTIDE SEQUENCE [LARGE SCALE GENOMIC DNA]</scope>
    <source>
        <strain evidence="3 4">BR5-29</strain>
    </source>
</reference>
<organism evidence="3 4">
    <name type="scientific">Ginsengibacter hankyongi</name>
    <dbReference type="NCBI Taxonomy" id="2607284"/>
    <lineage>
        <taxon>Bacteria</taxon>
        <taxon>Pseudomonadati</taxon>
        <taxon>Bacteroidota</taxon>
        <taxon>Chitinophagia</taxon>
        <taxon>Chitinophagales</taxon>
        <taxon>Chitinophagaceae</taxon>
        <taxon>Ginsengibacter</taxon>
    </lineage>
</organism>
<sequence length="190" mass="21653">MKNKDSILNGLIIYNSKYGATRQYAEWLAQALKIPLIRSGETTAAQVTNADFLLIGTPVYMGKFRMLKWIRKNMKNIRNKKLFFFIVNATAPGELAKRDKFVLDNLPGEIRAKSSIYFLPGRLIHKKLTLFDRLMVAIGVRIEKNPEKRKAMRSDLDAVKKDNLTPLINSVNDFYYRGQLLSSTSVATHG</sequence>
<evidence type="ECO:0000256" key="1">
    <source>
        <dbReference type="ARBA" id="ARBA00001917"/>
    </source>
</evidence>
<dbReference type="InterPro" id="IPR029039">
    <property type="entry name" value="Flavoprotein-like_sf"/>
</dbReference>
<comment type="caution">
    <text evidence="3">The sequence shown here is derived from an EMBL/GenBank/DDBJ whole genome shotgun (WGS) entry which is preliminary data.</text>
</comment>
<dbReference type="Pfam" id="PF12724">
    <property type="entry name" value="Flavodoxin_5"/>
    <property type="match status" value="1"/>
</dbReference>
<feature type="domain" description="Flavodoxin" evidence="2">
    <location>
        <begin position="11"/>
        <end position="147"/>
    </location>
</feature>
<dbReference type="InterPro" id="IPR001226">
    <property type="entry name" value="Flavodoxin_CS"/>
</dbReference>
<gene>
    <name evidence="3" type="ORF">FW778_20750</name>
</gene>
<comment type="cofactor">
    <cofactor evidence="1">
        <name>FMN</name>
        <dbReference type="ChEBI" id="CHEBI:58210"/>
    </cofactor>
</comment>
<dbReference type="GO" id="GO:0006783">
    <property type="term" value="P:heme biosynthetic process"/>
    <property type="evidence" value="ECO:0007669"/>
    <property type="project" value="TreeGrafter"/>
</dbReference>
<accession>A0A5J5IAP2</accession>
<name>A0A5J5IAP2_9BACT</name>
<dbReference type="AlphaFoldDB" id="A0A5J5IAP2"/>
<protein>
    <recommendedName>
        <fullName evidence="2">Flavodoxin domain-containing protein</fullName>
    </recommendedName>
</protein>
<dbReference type="PANTHER" id="PTHR38030:SF2">
    <property type="entry name" value="PROTOPORPHYRINOGEN IX DEHYDROGENASE [QUINONE]"/>
    <property type="match status" value="1"/>
</dbReference>
<dbReference type="PROSITE" id="PS00201">
    <property type="entry name" value="FLAVODOXIN"/>
    <property type="match status" value="1"/>
</dbReference>
<evidence type="ECO:0000313" key="3">
    <source>
        <dbReference type="EMBL" id="KAA9035656.1"/>
    </source>
</evidence>
<dbReference type="Gene3D" id="3.40.50.360">
    <property type="match status" value="1"/>
</dbReference>
<dbReference type="InterPro" id="IPR052200">
    <property type="entry name" value="Protoporphyrinogen_IX_DH"/>
</dbReference>
<evidence type="ECO:0000259" key="2">
    <source>
        <dbReference type="Pfam" id="PF12724"/>
    </source>
</evidence>
<dbReference type="Proteomes" id="UP000326903">
    <property type="component" value="Unassembled WGS sequence"/>
</dbReference>
<dbReference type="GO" id="GO:0009055">
    <property type="term" value="F:electron transfer activity"/>
    <property type="evidence" value="ECO:0007669"/>
    <property type="project" value="InterPro"/>
</dbReference>
<keyword evidence="4" id="KW-1185">Reference proteome</keyword>
<dbReference type="GO" id="GO:0070819">
    <property type="term" value="F:menaquinone-dependent protoporphyrinogen oxidase activity"/>
    <property type="evidence" value="ECO:0007669"/>
    <property type="project" value="TreeGrafter"/>
</dbReference>
<dbReference type="RefSeq" id="WP_150416812.1">
    <property type="nucleotide sequence ID" value="NZ_VYQF01000011.1"/>
</dbReference>
<dbReference type="InterPro" id="IPR026816">
    <property type="entry name" value="Flavodoxin_dom"/>
</dbReference>
<dbReference type="PANTHER" id="PTHR38030">
    <property type="entry name" value="PROTOPORPHYRINOGEN IX DEHYDROGENASE [MENAQUINONE]"/>
    <property type="match status" value="1"/>
</dbReference>
<evidence type="ECO:0000313" key="4">
    <source>
        <dbReference type="Proteomes" id="UP000326903"/>
    </source>
</evidence>